<dbReference type="GO" id="GO:0043165">
    <property type="term" value="P:Gram-negative-bacterium-type cell outer membrane assembly"/>
    <property type="evidence" value="ECO:0007669"/>
    <property type="project" value="UniProtKB-UniRule"/>
</dbReference>
<evidence type="ECO:0000313" key="7">
    <source>
        <dbReference type="EMBL" id="SUX22466.1"/>
    </source>
</evidence>
<comment type="similarity">
    <text evidence="4">Belongs to the BamB family.</text>
</comment>
<dbReference type="SUPFAM" id="SSF50998">
    <property type="entry name" value="Quinoprotein alcohol dehydrogenase-like"/>
    <property type="match status" value="1"/>
</dbReference>
<keyword evidence="4" id="KW-0564">Palmitate</keyword>
<keyword evidence="2 4" id="KW-0472">Membrane</keyword>
<dbReference type="SMART" id="SM00564">
    <property type="entry name" value="PQQ"/>
    <property type="match status" value="6"/>
</dbReference>
<dbReference type="PANTHER" id="PTHR34512:SF30">
    <property type="entry name" value="OUTER MEMBRANE PROTEIN ASSEMBLY FACTOR BAMB"/>
    <property type="match status" value="1"/>
</dbReference>
<keyword evidence="8" id="KW-1185">Reference proteome</keyword>
<dbReference type="OrthoDB" id="5173551at2"/>
<dbReference type="HAMAP" id="MF_00923">
    <property type="entry name" value="OM_assembly_BamB"/>
    <property type="match status" value="1"/>
</dbReference>
<keyword evidence="4 7" id="KW-0449">Lipoprotein</keyword>
<dbReference type="EMBL" id="UFUW01000001">
    <property type="protein sequence ID" value="SUX22466.1"/>
    <property type="molecule type" value="Genomic_DNA"/>
</dbReference>
<evidence type="ECO:0000259" key="6">
    <source>
        <dbReference type="Pfam" id="PF13360"/>
    </source>
</evidence>
<evidence type="ECO:0000256" key="3">
    <source>
        <dbReference type="ARBA" id="ARBA00023237"/>
    </source>
</evidence>
<dbReference type="InterPro" id="IPR011047">
    <property type="entry name" value="Quinoprotein_ADH-like_sf"/>
</dbReference>
<dbReference type="Pfam" id="PF13360">
    <property type="entry name" value="PQQ_2"/>
    <property type="match status" value="1"/>
</dbReference>
<organism evidence="7 8">
    <name type="scientific">Cardiobacterium valvarum</name>
    <dbReference type="NCBI Taxonomy" id="194702"/>
    <lineage>
        <taxon>Bacteria</taxon>
        <taxon>Pseudomonadati</taxon>
        <taxon>Pseudomonadota</taxon>
        <taxon>Gammaproteobacteria</taxon>
        <taxon>Cardiobacteriales</taxon>
        <taxon>Cardiobacteriaceae</taxon>
        <taxon>Cardiobacterium</taxon>
    </lineage>
</organism>
<keyword evidence="3 4" id="KW-0998">Cell outer membrane</keyword>
<evidence type="ECO:0000256" key="2">
    <source>
        <dbReference type="ARBA" id="ARBA00023136"/>
    </source>
</evidence>
<evidence type="ECO:0000256" key="1">
    <source>
        <dbReference type="ARBA" id="ARBA00022729"/>
    </source>
</evidence>
<dbReference type="GO" id="GO:0009279">
    <property type="term" value="C:cell outer membrane"/>
    <property type="evidence" value="ECO:0007669"/>
    <property type="project" value="UniProtKB-SubCell"/>
</dbReference>
<evidence type="ECO:0000313" key="8">
    <source>
        <dbReference type="Proteomes" id="UP000254572"/>
    </source>
</evidence>
<feature type="domain" description="Pyrrolo-quinoline quinone repeat" evidence="6">
    <location>
        <begin position="82"/>
        <end position="313"/>
    </location>
</feature>
<name>A0A381E761_9GAMM</name>
<reference evidence="7 8" key="1">
    <citation type="submission" date="2018-06" db="EMBL/GenBank/DDBJ databases">
        <authorList>
            <consortium name="Pathogen Informatics"/>
            <person name="Doyle S."/>
        </authorList>
    </citation>
    <scope>NUCLEOTIDE SEQUENCE [LARGE SCALE GENOMIC DNA]</scope>
    <source>
        <strain evidence="7 8">NCTC13294</strain>
    </source>
</reference>
<comment type="subcellular location">
    <subcellularLocation>
        <location evidence="4">Cell outer membrane</location>
        <topology evidence="4">Lipid-anchor</topology>
    </subcellularLocation>
</comment>
<dbReference type="AlphaFoldDB" id="A0A381E761"/>
<comment type="function">
    <text evidence="4">Part of the outer membrane protein assembly complex, which is involved in assembly and insertion of beta-barrel proteins into the outer membrane.</text>
</comment>
<gene>
    <name evidence="7" type="primary">yfgL</name>
    <name evidence="4" type="synonym">bamB</name>
    <name evidence="7" type="ORF">NCTC13294_01259</name>
</gene>
<dbReference type="InterPro" id="IPR017687">
    <property type="entry name" value="BamB"/>
</dbReference>
<dbReference type="Gene3D" id="2.130.10.10">
    <property type="entry name" value="YVTN repeat-like/Quinoprotein amine dehydrogenase"/>
    <property type="match status" value="1"/>
</dbReference>
<dbReference type="InterPro" id="IPR002372">
    <property type="entry name" value="PQQ_rpt_dom"/>
</dbReference>
<dbReference type="RefSeq" id="WP_115611558.1">
    <property type="nucleotide sequence ID" value="NZ_JBHLZC010000001.1"/>
</dbReference>
<dbReference type="PANTHER" id="PTHR34512">
    <property type="entry name" value="CELL SURFACE PROTEIN"/>
    <property type="match status" value="1"/>
</dbReference>
<dbReference type="InterPro" id="IPR018391">
    <property type="entry name" value="PQQ_b-propeller_rpt"/>
</dbReference>
<protein>
    <recommendedName>
        <fullName evidence="4">Outer membrane protein assembly factor BamB</fullName>
    </recommendedName>
</protein>
<comment type="subunit">
    <text evidence="4">Part of the Bam complex.</text>
</comment>
<dbReference type="NCBIfam" id="TIGR03300">
    <property type="entry name" value="assembly_YfgL"/>
    <property type="match status" value="1"/>
</dbReference>
<evidence type="ECO:0000256" key="4">
    <source>
        <dbReference type="HAMAP-Rule" id="MF_00923"/>
    </source>
</evidence>
<keyword evidence="1 4" id="KW-0732">Signal</keyword>
<dbReference type="Proteomes" id="UP000254572">
    <property type="component" value="Unassembled WGS sequence"/>
</dbReference>
<feature type="signal peptide" evidence="5">
    <location>
        <begin position="1"/>
        <end position="21"/>
    </location>
</feature>
<proteinExistence type="inferred from homology"/>
<dbReference type="GO" id="GO:0051205">
    <property type="term" value="P:protein insertion into membrane"/>
    <property type="evidence" value="ECO:0007669"/>
    <property type="project" value="UniProtKB-UniRule"/>
</dbReference>
<dbReference type="InterPro" id="IPR015943">
    <property type="entry name" value="WD40/YVTN_repeat-like_dom_sf"/>
</dbReference>
<evidence type="ECO:0000256" key="5">
    <source>
        <dbReference type="SAM" id="SignalP"/>
    </source>
</evidence>
<feature type="chain" id="PRO_5017094364" description="Outer membrane protein assembly factor BamB" evidence="5">
    <location>
        <begin position="22"/>
        <end position="388"/>
    </location>
</feature>
<dbReference type="PROSITE" id="PS51257">
    <property type="entry name" value="PROKAR_LIPOPROTEIN"/>
    <property type="match status" value="1"/>
</dbReference>
<accession>A0A381E761</accession>
<sequence>MKTTRRSVLLLAGALALSACSSTSDFFLGKDNRPAPKPLPAASGGAGATLLWKHKLGSGGADEGLALKPATWGGRIYAVSANGRLYAYNSDGSTAWQQKLGNNISAGVAVDRRNVYLGTSNGDLLALSAADGETEWRAPLSSLMLAAPVVADGLVFARSIDGVLTAFDAANGSELWRYRIKEPVLSVRGNAEPVVGGGVVILTTDNGYFVVLDQRSGLPVVEQRIASSAGSNPVARLVDMDSTPQVGDGILYGAAYQSMLFAVDLQKGQPLWQQEQVSTQKDIALSRDGVYLVSDIDHVIALNRRDGSIRWKNDRLEGRYLSPPFTLPDGRVGVIDYQGWLHWLDGASGDLIGQQRLASSTADVPALVLRDSIVWQLKDGNLINFRPE</sequence>